<evidence type="ECO:0000256" key="4">
    <source>
        <dbReference type="ARBA" id="ARBA00023088"/>
    </source>
</evidence>
<keyword evidence="2" id="KW-0964">Secreted</keyword>
<feature type="domain" description="Gram-positive cocci surface proteins LPxTG" evidence="8">
    <location>
        <begin position="326"/>
        <end position="365"/>
    </location>
</feature>
<dbReference type="PROSITE" id="PS50847">
    <property type="entry name" value="GRAM_POS_ANCHORING"/>
    <property type="match status" value="1"/>
</dbReference>
<keyword evidence="6" id="KW-1133">Transmembrane helix</keyword>
<keyword evidence="6" id="KW-0812">Transmembrane</keyword>
<protein>
    <recommendedName>
        <fullName evidence="8">Gram-positive cocci surface proteins LPxTG domain-containing protein</fullName>
    </recommendedName>
</protein>
<keyword evidence="10" id="KW-1185">Reference proteome</keyword>
<dbReference type="Proteomes" id="UP000181980">
    <property type="component" value="Unassembled WGS sequence"/>
</dbReference>
<evidence type="ECO:0000256" key="6">
    <source>
        <dbReference type="SAM" id="Phobius"/>
    </source>
</evidence>
<dbReference type="EMBL" id="FNUC01000003">
    <property type="protein sequence ID" value="SEE21667.1"/>
    <property type="molecule type" value="Genomic_DNA"/>
</dbReference>
<proteinExistence type="predicted"/>
<name>A0A1H5H127_9ACTN</name>
<keyword evidence="3 7" id="KW-0732">Signal</keyword>
<evidence type="ECO:0000256" key="2">
    <source>
        <dbReference type="ARBA" id="ARBA00022525"/>
    </source>
</evidence>
<feature type="signal peptide" evidence="7">
    <location>
        <begin position="1"/>
        <end position="32"/>
    </location>
</feature>
<evidence type="ECO:0000313" key="9">
    <source>
        <dbReference type="EMBL" id="SEE21667.1"/>
    </source>
</evidence>
<evidence type="ECO:0000313" key="10">
    <source>
        <dbReference type="Proteomes" id="UP000181980"/>
    </source>
</evidence>
<keyword evidence="1" id="KW-0134">Cell wall</keyword>
<evidence type="ECO:0000259" key="8">
    <source>
        <dbReference type="PROSITE" id="PS50847"/>
    </source>
</evidence>
<organism evidence="9 10">
    <name type="scientific">Jiangella alba</name>
    <dbReference type="NCBI Taxonomy" id="561176"/>
    <lineage>
        <taxon>Bacteria</taxon>
        <taxon>Bacillati</taxon>
        <taxon>Actinomycetota</taxon>
        <taxon>Actinomycetes</taxon>
        <taxon>Jiangellales</taxon>
        <taxon>Jiangellaceae</taxon>
        <taxon>Jiangella</taxon>
    </lineage>
</organism>
<accession>A0A1H5H127</accession>
<evidence type="ECO:0000256" key="7">
    <source>
        <dbReference type="SAM" id="SignalP"/>
    </source>
</evidence>
<keyword evidence="4" id="KW-0572">Peptidoglycan-anchor</keyword>
<evidence type="ECO:0000256" key="1">
    <source>
        <dbReference type="ARBA" id="ARBA00022512"/>
    </source>
</evidence>
<evidence type="ECO:0000256" key="3">
    <source>
        <dbReference type="ARBA" id="ARBA00022729"/>
    </source>
</evidence>
<dbReference type="InterPro" id="IPR019931">
    <property type="entry name" value="LPXTG_anchor"/>
</dbReference>
<feature type="compositionally biased region" description="Gly residues" evidence="5">
    <location>
        <begin position="305"/>
        <end position="322"/>
    </location>
</feature>
<gene>
    <name evidence="9" type="ORF">SAMN04488561_0722</name>
</gene>
<reference evidence="10" key="1">
    <citation type="submission" date="2016-10" db="EMBL/GenBank/DDBJ databases">
        <authorList>
            <person name="Varghese N."/>
            <person name="Submissions S."/>
        </authorList>
    </citation>
    <scope>NUCLEOTIDE SEQUENCE [LARGE SCALE GENOMIC DNA]</scope>
    <source>
        <strain evidence="10">DSM 45237</strain>
    </source>
</reference>
<keyword evidence="6" id="KW-0472">Membrane</keyword>
<sequence length="365" mass="36062">MSPHTRTRRLPRTLGLLAGPALLVLAPLAATATPTPEPTAEATPAGEVVLEATLDPQNVFAPPGSVVPIDAAVTNTGTAEMTGGSASFDVTGDDVTIAGVEGGDGCEQVTPQRVECRTDAALATGETATATFLVQLPDRMAEVVVGEATLHVVGGNGGEDTVTSVLEVGPPDGYHLRVTAPASAEGAAGATVALLTTVSNDGSVDIDGVSLDVDVPAGATVVGATGLDDCDVVSPRQLRCHTDQTLVAYDGYLEATVQVRFDDDAAAGDLGVATIRGAGDQGDEDTVDTAETALTVTAGAGAETGGYGGTASGGGTEAGTDGGTELPNTGGDELADTGAARLPVLLAGVVLLAAGAVVLLRTRRA</sequence>
<dbReference type="OrthoDB" id="5198075at2"/>
<feature type="transmembrane region" description="Helical" evidence="6">
    <location>
        <begin position="342"/>
        <end position="360"/>
    </location>
</feature>
<dbReference type="RefSeq" id="WP_141711486.1">
    <property type="nucleotide sequence ID" value="NZ_FNUC01000003.1"/>
</dbReference>
<feature type="chain" id="PRO_5010377802" description="Gram-positive cocci surface proteins LPxTG domain-containing protein" evidence="7">
    <location>
        <begin position="33"/>
        <end position="365"/>
    </location>
</feature>
<feature type="region of interest" description="Disordered" evidence="5">
    <location>
        <begin position="305"/>
        <end position="334"/>
    </location>
</feature>
<dbReference type="AlphaFoldDB" id="A0A1H5H127"/>
<evidence type="ECO:0000256" key="5">
    <source>
        <dbReference type="SAM" id="MobiDB-lite"/>
    </source>
</evidence>
<dbReference type="STRING" id="561176.SAMN04488561_0722"/>